<dbReference type="SMART" id="SM00014">
    <property type="entry name" value="acidPPc"/>
    <property type="match status" value="1"/>
</dbReference>
<name>A0A3Q3XKX8_MOLML</name>
<evidence type="ECO:0000256" key="1">
    <source>
        <dbReference type="ARBA" id="ARBA00000651"/>
    </source>
</evidence>
<dbReference type="CDD" id="cd03381">
    <property type="entry name" value="PAP2_glucose_6_phosphatase"/>
    <property type="match status" value="1"/>
</dbReference>
<dbReference type="InterPro" id="IPR036938">
    <property type="entry name" value="PAP2/HPO_sf"/>
</dbReference>
<protein>
    <recommendedName>
        <fullName evidence="13">Glucose-6-phosphatase</fullName>
        <ecNumber evidence="13">3.1.3.9</ecNumber>
    </recommendedName>
</protein>
<dbReference type="Pfam" id="PF01569">
    <property type="entry name" value="PAP2"/>
    <property type="match status" value="1"/>
</dbReference>
<comment type="similarity">
    <text evidence="4 13">Belongs to the glucose-6-phosphatase family.</text>
</comment>
<accession>A0A3Q3XKX8</accession>
<dbReference type="OMA" id="WCEHPEW"/>
<evidence type="ECO:0000256" key="6">
    <source>
        <dbReference type="ARBA" id="ARBA00022692"/>
    </source>
</evidence>
<comment type="subcellular location">
    <subcellularLocation>
        <location evidence="2">Endoplasmic reticulum membrane</location>
        <topology evidence="2">Multi-pass membrane protein</topology>
    </subcellularLocation>
</comment>
<keyword evidence="11" id="KW-0325">Glycoprotein</keyword>
<keyword evidence="9 16" id="KW-1133">Transmembrane helix</keyword>
<keyword evidence="6 16" id="KW-0812">Transmembrane</keyword>
<reference evidence="18" key="2">
    <citation type="submission" date="2025-09" db="UniProtKB">
        <authorList>
            <consortium name="Ensembl"/>
        </authorList>
    </citation>
    <scope>IDENTIFICATION</scope>
</reference>
<sequence length="350" mass="39148">MNAVMDAVQGFGVSTTHYLQTNYPDARGLFLWVSWAADLRNTFFIFFPLWFHLRPSVGIKLIWVAVIGDWLNLVFKWILFGERPYWWVHETAYYEDAARPHIEQYPMTCETGPGSPSGHAMGAAGIYYTLVTSILHYGKPLVLCVKKCFALWTLFGAVQVCVCLSRVFIAAHFPHQVLAGVVTGVMVAEAFSRTRWIYSASMKNYFYTTFLLTAFAVGFYLLLKALGVDLLWTLEKAQRWCVKPEWVHLDSTPFASLLRNMGTLFGLGLGLHSPLYTETKRSSSAPVKAACVLSSLLLLHLFDSFKPPTHTAALFYLLSFCKSATVPLATVSIIPYCVSGAIGLHHHKGA</sequence>
<keyword evidence="7 13" id="KW-0378">Hydrolase</keyword>
<dbReference type="GO" id="GO:0051156">
    <property type="term" value="P:glucose 6-phosphate metabolic process"/>
    <property type="evidence" value="ECO:0007669"/>
    <property type="project" value="TreeGrafter"/>
</dbReference>
<feature type="active site" description="Proton donor" evidence="14">
    <location>
        <position position="119"/>
    </location>
</feature>
<dbReference type="EC" id="3.1.3.9" evidence="13"/>
<keyword evidence="10 13" id="KW-0472">Membrane</keyword>
<evidence type="ECO:0000259" key="17">
    <source>
        <dbReference type="SMART" id="SM00014"/>
    </source>
</evidence>
<dbReference type="PIRSF" id="PIRSF000905">
    <property type="entry name" value="Glucose-6-phosphatase"/>
    <property type="match status" value="1"/>
</dbReference>
<evidence type="ECO:0000256" key="2">
    <source>
        <dbReference type="ARBA" id="ARBA00004477"/>
    </source>
</evidence>
<feature type="transmembrane region" description="Helical" evidence="16">
    <location>
        <begin position="61"/>
        <end position="80"/>
    </location>
</feature>
<reference evidence="18" key="1">
    <citation type="submission" date="2025-08" db="UniProtKB">
        <authorList>
            <consortium name="Ensembl"/>
        </authorList>
    </citation>
    <scope>IDENTIFICATION</scope>
</reference>
<comment type="function">
    <text evidence="12">Hydrolyzes glucose-6-phosphate to glucose in the endoplasmic reticulum. Forms with the glucose-6-phosphate transporter (SLC37A4/G6PT) the complex responsible for glucose production in the terminal step of glycogenolysis and gluconeogenesis. Hence, it is the key enzyme in homeostatic regulation of blood glucose levels.</text>
</comment>
<proteinExistence type="inferred from homology"/>
<dbReference type="GO" id="GO:0005789">
    <property type="term" value="C:endoplasmic reticulum membrane"/>
    <property type="evidence" value="ECO:0007669"/>
    <property type="project" value="UniProtKB-SubCell"/>
</dbReference>
<dbReference type="InterPro" id="IPR016275">
    <property type="entry name" value="Glucose-6-phosphatase"/>
</dbReference>
<evidence type="ECO:0000256" key="10">
    <source>
        <dbReference type="ARBA" id="ARBA00023136"/>
    </source>
</evidence>
<dbReference type="Gene3D" id="1.20.144.10">
    <property type="entry name" value="Phosphatidic acid phosphatase type 2/haloperoxidase"/>
    <property type="match status" value="1"/>
</dbReference>
<evidence type="ECO:0000256" key="8">
    <source>
        <dbReference type="ARBA" id="ARBA00022824"/>
    </source>
</evidence>
<keyword evidence="8 13" id="KW-0256">Endoplasmic reticulum</keyword>
<evidence type="ECO:0000256" key="11">
    <source>
        <dbReference type="ARBA" id="ARBA00023180"/>
    </source>
</evidence>
<dbReference type="Ensembl" id="ENSMMOT00000028207.1">
    <property type="protein sequence ID" value="ENSMMOP00000027734.1"/>
    <property type="gene ID" value="ENSMMOG00000020971.1"/>
</dbReference>
<organism evidence="18 19">
    <name type="scientific">Mola mola</name>
    <name type="common">Ocean sunfish</name>
    <name type="synonym">Tetraodon mola</name>
    <dbReference type="NCBI Taxonomy" id="94237"/>
    <lineage>
        <taxon>Eukaryota</taxon>
        <taxon>Metazoa</taxon>
        <taxon>Chordata</taxon>
        <taxon>Craniata</taxon>
        <taxon>Vertebrata</taxon>
        <taxon>Euteleostomi</taxon>
        <taxon>Actinopterygii</taxon>
        <taxon>Neopterygii</taxon>
        <taxon>Teleostei</taxon>
        <taxon>Neoteleostei</taxon>
        <taxon>Acanthomorphata</taxon>
        <taxon>Eupercaria</taxon>
        <taxon>Tetraodontiformes</taxon>
        <taxon>Molidae</taxon>
        <taxon>Mola</taxon>
    </lineage>
</organism>
<dbReference type="SUPFAM" id="SSF48317">
    <property type="entry name" value="Acid phosphatase/Vanadium-dependent haloperoxidase"/>
    <property type="match status" value="1"/>
</dbReference>
<dbReference type="PANTHER" id="PTHR12591">
    <property type="entry name" value="GLUCOSE-6-PHOSPHATASE"/>
    <property type="match status" value="1"/>
</dbReference>
<dbReference type="AlphaFoldDB" id="A0A3Q3XKX8"/>
<evidence type="ECO:0000256" key="7">
    <source>
        <dbReference type="ARBA" id="ARBA00022801"/>
    </source>
</evidence>
<keyword evidence="19" id="KW-1185">Reference proteome</keyword>
<dbReference type="GO" id="GO:0006094">
    <property type="term" value="P:gluconeogenesis"/>
    <property type="evidence" value="ECO:0007669"/>
    <property type="project" value="UniProtKB-UniRule"/>
</dbReference>
<evidence type="ECO:0000256" key="5">
    <source>
        <dbReference type="ARBA" id="ARBA00022432"/>
    </source>
</evidence>
<evidence type="ECO:0000256" key="4">
    <source>
        <dbReference type="ARBA" id="ARBA00009266"/>
    </source>
</evidence>
<evidence type="ECO:0000256" key="16">
    <source>
        <dbReference type="SAM" id="Phobius"/>
    </source>
</evidence>
<dbReference type="UniPathway" id="UPA00138"/>
<evidence type="ECO:0000313" key="18">
    <source>
        <dbReference type="Ensembl" id="ENSMMOP00000027734.1"/>
    </source>
</evidence>
<dbReference type="InterPro" id="IPR000326">
    <property type="entry name" value="PAP2/HPO"/>
</dbReference>
<dbReference type="Proteomes" id="UP000261620">
    <property type="component" value="Unplaced"/>
</dbReference>
<dbReference type="PANTHER" id="PTHR12591:SF3">
    <property type="entry name" value="GLUCOSE-6-PHOSPHATASE CATALYTIC SUBUNIT 1"/>
    <property type="match status" value="1"/>
</dbReference>
<evidence type="ECO:0000313" key="19">
    <source>
        <dbReference type="Proteomes" id="UP000261620"/>
    </source>
</evidence>
<dbReference type="STRING" id="94237.ENSMMOP00000027734"/>
<comment type="pathway">
    <text evidence="3 13">Carbohydrate biosynthesis; gluconeogenesis.</text>
</comment>
<keyword evidence="5 13" id="KW-0312">Gluconeogenesis</keyword>
<feature type="binding site" evidence="15">
    <location>
        <position position="166"/>
    </location>
    <ligand>
        <name>substrate</name>
    </ligand>
</feature>
<evidence type="ECO:0000256" key="14">
    <source>
        <dbReference type="PIRSR" id="PIRSR000905-1"/>
    </source>
</evidence>
<comment type="catalytic activity">
    <reaction evidence="1">
        <text>D-glucose 6-phosphate + H2O = D-glucose + phosphate</text>
        <dbReference type="Rhea" id="RHEA:16689"/>
        <dbReference type="ChEBI" id="CHEBI:4167"/>
        <dbReference type="ChEBI" id="CHEBI:15377"/>
        <dbReference type="ChEBI" id="CHEBI:43474"/>
        <dbReference type="ChEBI" id="CHEBI:61548"/>
        <dbReference type="EC" id="3.1.3.9"/>
    </reaction>
</comment>
<evidence type="ECO:0000256" key="15">
    <source>
        <dbReference type="PIRSR" id="PIRSR000905-2"/>
    </source>
</evidence>
<feature type="transmembrane region" description="Helical" evidence="16">
    <location>
        <begin position="204"/>
        <end position="223"/>
    </location>
</feature>
<feature type="transmembrane region" description="Helical" evidence="16">
    <location>
        <begin position="149"/>
        <end position="169"/>
    </location>
</feature>
<feature type="domain" description="Phosphatidic acid phosphatase type 2/haloperoxidase" evidence="17">
    <location>
        <begin position="57"/>
        <end position="192"/>
    </location>
</feature>
<evidence type="ECO:0000256" key="12">
    <source>
        <dbReference type="ARBA" id="ARBA00037155"/>
    </source>
</evidence>
<feature type="binding site" evidence="15">
    <location>
        <position position="83"/>
    </location>
    <ligand>
        <name>substrate</name>
    </ligand>
</feature>
<feature type="active site" description="Nucleophile" evidence="14">
    <location>
        <position position="172"/>
    </location>
</feature>
<dbReference type="GO" id="GO:0004346">
    <property type="term" value="F:glucose-6-phosphatase activity"/>
    <property type="evidence" value="ECO:0007669"/>
    <property type="project" value="UniProtKB-EC"/>
</dbReference>
<evidence type="ECO:0000256" key="9">
    <source>
        <dbReference type="ARBA" id="ARBA00022989"/>
    </source>
</evidence>
<evidence type="ECO:0000256" key="3">
    <source>
        <dbReference type="ARBA" id="ARBA00004742"/>
    </source>
</evidence>
<feature type="transmembrane region" description="Helical" evidence="16">
    <location>
        <begin position="29"/>
        <end position="49"/>
    </location>
</feature>
<evidence type="ECO:0000256" key="13">
    <source>
        <dbReference type="PIRNR" id="PIRNR000905"/>
    </source>
</evidence>